<name>A0ABV6FGK4_9BURK</name>
<dbReference type="PANTHER" id="PTHR47234">
    <property type="match status" value="1"/>
</dbReference>
<proteinExistence type="inferred from homology"/>
<dbReference type="InterPro" id="IPR039426">
    <property type="entry name" value="TonB-dep_rcpt-like"/>
</dbReference>
<gene>
    <name evidence="17" type="ORF">ACFFJK_12245</name>
</gene>
<dbReference type="Gene3D" id="2.170.130.10">
    <property type="entry name" value="TonB-dependent receptor, plug domain"/>
    <property type="match status" value="1"/>
</dbReference>
<dbReference type="Gene3D" id="2.40.170.20">
    <property type="entry name" value="TonB-dependent receptor, beta-barrel domain"/>
    <property type="match status" value="1"/>
</dbReference>
<dbReference type="PROSITE" id="PS52016">
    <property type="entry name" value="TONB_DEPENDENT_REC_3"/>
    <property type="match status" value="1"/>
</dbReference>
<evidence type="ECO:0000313" key="18">
    <source>
        <dbReference type="Proteomes" id="UP001589773"/>
    </source>
</evidence>
<keyword evidence="10 11" id="KW-0998">Cell outer membrane</keyword>
<evidence type="ECO:0000313" key="17">
    <source>
        <dbReference type="EMBL" id="MFC0252661.1"/>
    </source>
</evidence>
<evidence type="ECO:0000256" key="4">
    <source>
        <dbReference type="ARBA" id="ARBA00022452"/>
    </source>
</evidence>
<reference evidence="17 18" key="1">
    <citation type="submission" date="2024-09" db="EMBL/GenBank/DDBJ databases">
        <authorList>
            <person name="Sun Q."/>
            <person name="Mori K."/>
        </authorList>
    </citation>
    <scope>NUCLEOTIDE SEQUENCE [LARGE SCALE GENOMIC DNA]</scope>
    <source>
        <strain evidence="17 18">CCM 7792</strain>
    </source>
</reference>
<dbReference type="InterPro" id="IPR000531">
    <property type="entry name" value="Beta-barrel_TonB"/>
</dbReference>
<organism evidence="17 18">
    <name type="scientific">Massilia consociata</name>
    <dbReference type="NCBI Taxonomy" id="760117"/>
    <lineage>
        <taxon>Bacteria</taxon>
        <taxon>Pseudomonadati</taxon>
        <taxon>Pseudomonadota</taxon>
        <taxon>Betaproteobacteria</taxon>
        <taxon>Burkholderiales</taxon>
        <taxon>Oxalobacteraceae</taxon>
        <taxon>Telluria group</taxon>
        <taxon>Massilia</taxon>
    </lineage>
</organism>
<evidence type="ECO:0000256" key="14">
    <source>
        <dbReference type="SAM" id="SignalP"/>
    </source>
</evidence>
<feature type="domain" description="TonB-dependent receptor plug" evidence="16">
    <location>
        <begin position="57"/>
        <end position="175"/>
    </location>
</feature>
<dbReference type="InterPro" id="IPR037066">
    <property type="entry name" value="Plug_dom_sf"/>
</dbReference>
<evidence type="ECO:0000259" key="16">
    <source>
        <dbReference type="Pfam" id="PF07715"/>
    </source>
</evidence>
<comment type="subcellular location">
    <subcellularLocation>
        <location evidence="1 11">Cell outer membrane</location>
        <topology evidence="1 11">Multi-pass membrane protein</topology>
    </subcellularLocation>
</comment>
<feature type="short sequence motif" description="TonB C-terminal box" evidence="12">
    <location>
        <begin position="942"/>
        <end position="959"/>
    </location>
</feature>
<evidence type="ECO:0000256" key="7">
    <source>
        <dbReference type="ARBA" id="ARBA00023077"/>
    </source>
</evidence>
<dbReference type="Pfam" id="PF00593">
    <property type="entry name" value="TonB_dep_Rec_b-barrel"/>
    <property type="match status" value="1"/>
</dbReference>
<comment type="caution">
    <text evidence="17">The sequence shown here is derived from an EMBL/GenBank/DDBJ whole genome shotgun (WGS) entry which is preliminary data.</text>
</comment>
<keyword evidence="5 11" id="KW-0812">Transmembrane</keyword>
<feature type="domain" description="TonB-dependent receptor-like beta-barrel" evidence="15">
    <location>
        <begin position="376"/>
        <end position="923"/>
    </location>
</feature>
<evidence type="ECO:0000256" key="12">
    <source>
        <dbReference type="PROSITE-ProRule" id="PRU10144"/>
    </source>
</evidence>
<feature type="chain" id="PRO_5046594462" evidence="14">
    <location>
        <begin position="29"/>
        <end position="959"/>
    </location>
</feature>
<evidence type="ECO:0000256" key="6">
    <source>
        <dbReference type="ARBA" id="ARBA00022729"/>
    </source>
</evidence>
<keyword evidence="8 11" id="KW-0472">Membrane</keyword>
<evidence type="ECO:0000256" key="1">
    <source>
        <dbReference type="ARBA" id="ARBA00004571"/>
    </source>
</evidence>
<keyword evidence="3 11" id="KW-0813">Transport</keyword>
<evidence type="ECO:0000256" key="2">
    <source>
        <dbReference type="ARBA" id="ARBA00009810"/>
    </source>
</evidence>
<dbReference type="SUPFAM" id="SSF56935">
    <property type="entry name" value="Porins"/>
    <property type="match status" value="1"/>
</dbReference>
<dbReference type="InterPro" id="IPR012910">
    <property type="entry name" value="Plug_dom"/>
</dbReference>
<keyword evidence="6 14" id="KW-0732">Signal</keyword>
<evidence type="ECO:0000256" key="13">
    <source>
        <dbReference type="RuleBase" id="RU003357"/>
    </source>
</evidence>
<evidence type="ECO:0000259" key="15">
    <source>
        <dbReference type="Pfam" id="PF00593"/>
    </source>
</evidence>
<evidence type="ECO:0000256" key="3">
    <source>
        <dbReference type="ARBA" id="ARBA00022448"/>
    </source>
</evidence>
<evidence type="ECO:0000256" key="9">
    <source>
        <dbReference type="ARBA" id="ARBA00023170"/>
    </source>
</evidence>
<dbReference type="PANTHER" id="PTHR47234:SF2">
    <property type="entry name" value="TONB-DEPENDENT RECEPTOR"/>
    <property type="match status" value="1"/>
</dbReference>
<keyword evidence="7 13" id="KW-0798">TonB box</keyword>
<keyword evidence="4 11" id="KW-1134">Transmembrane beta strand</keyword>
<feature type="signal peptide" evidence="14">
    <location>
        <begin position="1"/>
        <end position="28"/>
    </location>
</feature>
<dbReference type="EMBL" id="JBHLWP010000011">
    <property type="protein sequence ID" value="MFC0252661.1"/>
    <property type="molecule type" value="Genomic_DNA"/>
</dbReference>
<dbReference type="Pfam" id="PF07715">
    <property type="entry name" value="Plug"/>
    <property type="match status" value="1"/>
</dbReference>
<keyword evidence="9 17" id="KW-0675">Receptor</keyword>
<dbReference type="InterPro" id="IPR036942">
    <property type="entry name" value="Beta-barrel_TonB_sf"/>
</dbReference>
<evidence type="ECO:0000256" key="8">
    <source>
        <dbReference type="ARBA" id="ARBA00023136"/>
    </source>
</evidence>
<evidence type="ECO:0000256" key="11">
    <source>
        <dbReference type="PROSITE-ProRule" id="PRU01360"/>
    </source>
</evidence>
<protein>
    <submittedName>
        <fullName evidence="17">TonB-dependent receptor domain-containing protein</fullName>
    </submittedName>
</protein>
<accession>A0ABV6FGK4</accession>
<dbReference type="Proteomes" id="UP001589773">
    <property type="component" value="Unassembled WGS sequence"/>
</dbReference>
<comment type="similarity">
    <text evidence="2 11 13">Belongs to the TonB-dependent receptor family.</text>
</comment>
<evidence type="ECO:0000256" key="5">
    <source>
        <dbReference type="ARBA" id="ARBA00022692"/>
    </source>
</evidence>
<dbReference type="InterPro" id="IPR010917">
    <property type="entry name" value="TonB_rcpt_CS"/>
</dbReference>
<dbReference type="PROSITE" id="PS01156">
    <property type="entry name" value="TONB_DEPENDENT_REC_2"/>
    <property type="match status" value="1"/>
</dbReference>
<dbReference type="RefSeq" id="WP_379679459.1">
    <property type="nucleotide sequence ID" value="NZ_JBHLWP010000011.1"/>
</dbReference>
<sequence>MSKQQQLVVKRSVIAVAVALAGSNAAFAQQAAQQVPTAAPVQKVYVTGSNIKRADKEGSSPVATLNAKQIAATGANTVSELLHSIPAFGSGTSNDIMDGSFSKGASTASLRGLGSSSTLVLLNGRRITASAYADPNQGKSAVYDLNTIPVSAIERVEIFKDGASAVYGSDAIAGVINFITKSNYQGKELTASASANDNLEFARRNVSGVLGFGDLDEDRYNAFFSFDIASRDRTAIRDARDVKQHMYADINARLNEYGSYVSDQPFFFRERTPGARNFSTTLANSAGIVNRLGCDPANQVTGNRDKHNLSATSILNGRTFCNYDVWNNYESQSKGNDANLLGKLTFQLTPDITAFTELGYTRTEREYTGNSSTILSTSPTTVFRTNGLPSDYQLILPAGHPDNPWTDARAAVGYRFSGINGGSKNVNQSGRFLAGLKGTTGQFDWETAVLLNRSERTETMKGMLYRPTIDRILLENRTLAQTAADPTVARDVVNKGYAQVAQLDAKASTTIGQLAGGDIGLAFGGEIRQEKLSMTPDYQTQTGNILGLANSLVDGSRMVKSAFVEVRTPFTKNFEMDFAGRYDKYPTENSFVPKVGAKFIVNDKLTFRSSYAEGFRAPALSQIAEGGVQSFSTVTDTVRCPDGKNPLPGGDTSDCSRRISSMSKANPDLKPETSKSFSFGAIIAPTKNLDILVDYYKIRKEDETALLSAGYVIDHPDLYPNLAVRDTNPANFLVDANGRPIPGTGPVNAVNRYYVNQGATETSGLDFEVAHRLNLGDNGRLTTKLDWSYALTFKRSERPGEREANVVGTSGGYSDWAITVGDIPRHRASLSTNWTRAAHSVTGSVDFVSPVSLLRRTDNYVTYPVPYCHYGKGQPAGAYSLGGLEKFSNWVSDCSVPEWTTFNVAYAYTGFKNWTLSANIKNLFDTAAPYDPRYSTEGFNTQLHNAMGRYFRVSASYKF</sequence>
<evidence type="ECO:0000256" key="10">
    <source>
        <dbReference type="ARBA" id="ARBA00023237"/>
    </source>
</evidence>
<keyword evidence="18" id="KW-1185">Reference proteome</keyword>